<dbReference type="NCBIfam" id="TIGR01994">
    <property type="entry name" value="SUF_scaf_2"/>
    <property type="match status" value="1"/>
</dbReference>
<accession>A0A193LGU9</accession>
<dbReference type="EMBL" id="CP016268">
    <property type="protein sequence ID" value="ANO51589.1"/>
    <property type="molecule type" value="Genomic_DNA"/>
</dbReference>
<keyword evidence="4" id="KW-1185">Reference proteome</keyword>
<evidence type="ECO:0000313" key="3">
    <source>
        <dbReference type="EMBL" id="ANO51589.1"/>
    </source>
</evidence>
<dbReference type="PANTHER" id="PTHR10093">
    <property type="entry name" value="IRON-SULFUR CLUSTER ASSEMBLY ENZYME NIFU HOMOLOG"/>
    <property type="match status" value="1"/>
</dbReference>
<dbReference type="CDD" id="cd06664">
    <property type="entry name" value="IscU_like"/>
    <property type="match status" value="1"/>
</dbReference>
<gene>
    <name evidence="3" type="ORF">BA177_10595</name>
</gene>
<dbReference type="FunFam" id="3.90.1010.10:FF:000002">
    <property type="entry name" value="Iron-sulfur cluster assembly scaffold protein NifU"/>
    <property type="match status" value="1"/>
</dbReference>
<dbReference type="Gene3D" id="3.90.1010.10">
    <property type="match status" value="1"/>
</dbReference>
<dbReference type="KEGG" id="woc:BA177_10595"/>
<dbReference type="GO" id="GO:0051536">
    <property type="term" value="F:iron-sulfur cluster binding"/>
    <property type="evidence" value="ECO:0007669"/>
    <property type="project" value="InterPro"/>
</dbReference>
<evidence type="ECO:0000313" key="4">
    <source>
        <dbReference type="Proteomes" id="UP000092695"/>
    </source>
</evidence>
<proteinExistence type="inferred from homology"/>
<dbReference type="AlphaFoldDB" id="A0A193LGU9"/>
<sequence>MTSDSSELRDLYRELILDHARNPRHFGELPNATHQADGVNPLCGDKLHLYMEILDDGIIGNAAFNGTGCAISMASASLLTDTVVGLDKNTALAYFATLVSRLTGDGKQSTDATIDLGKLRALEGVRDYPSRVKCATLAWHALHSALNSETQTVTTE</sequence>
<dbReference type="OrthoDB" id="9804157at2"/>
<comment type="similarity">
    <text evidence="1">Belongs to the NifU family.</text>
</comment>
<dbReference type="GO" id="GO:0005506">
    <property type="term" value="F:iron ion binding"/>
    <property type="evidence" value="ECO:0007669"/>
    <property type="project" value="InterPro"/>
</dbReference>
<dbReference type="Pfam" id="PF01592">
    <property type="entry name" value="NifU_N"/>
    <property type="match status" value="1"/>
</dbReference>
<dbReference type="RefSeq" id="WP_068616078.1">
    <property type="nucleotide sequence ID" value="NZ_CP016268.1"/>
</dbReference>
<evidence type="ECO:0000256" key="1">
    <source>
        <dbReference type="ARBA" id="ARBA00006420"/>
    </source>
</evidence>
<dbReference type="SUPFAM" id="SSF82649">
    <property type="entry name" value="SufE/NifU"/>
    <property type="match status" value="1"/>
</dbReference>
<evidence type="ECO:0000259" key="2">
    <source>
        <dbReference type="Pfam" id="PF01592"/>
    </source>
</evidence>
<name>A0A193LGU9_9GAMM</name>
<dbReference type="Proteomes" id="UP000092695">
    <property type="component" value="Chromosome"/>
</dbReference>
<protein>
    <submittedName>
        <fullName evidence="3">SUF system NifU family Fe-S cluster assembly protein</fullName>
    </submittedName>
</protein>
<dbReference type="InterPro" id="IPR002871">
    <property type="entry name" value="NIF_FeS_clus_asmbl_NifU_N"/>
</dbReference>
<organism evidence="3 4">
    <name type="scientific">Woeseia oceani</name>
    <dbReference type="NCBI Taxonomy" id="1548547"/>
    <lineage>
        <taxon>Bacteria</taxon>
        <taxon>Pseudomonadati</taxon>
        <taxon>Pseudomonadota</taxon>
        <taxon>Gammaproteobacteria</taxon>
        <taxon>Woeseiales</taxon>
        <taxon>Woeseiaceae</taxon>
        <taxon>Woeseia</taxon>
    </lineage>
</organism>
<dbReference type="STRING" id="1548547.BA177_10595"/>
<reference evidence="3 4" key="1">
    <citation type="submission" date="2016-06" db="EMBL/GenBank/DDBJ databases">
        <title>Complete genome sequence of a deep-branching marine Gamma Proteobacterium Woeseia oceani type strain XK5.</title>
        <authorList>
            <person name="Mu D."/>
            <person name="Du Z."/>
        </authorList>
    </citation>
    <scope>NUCLEOTIDE SEQUENCE [LARGE SCALE GENOMIC DNA]</scope>
    <source>
        <strain evidence="3 4">XK5</strain>
    </source>
</reference>
<feature type="domain" description="NIF system FeS cluster assembly NifU N-terminal" evidence="2">
    <location>
        <begin position="12"/>
        <end position="134"/>
    </location>
</feature>
<dbReference type="GO" id="GO:0016226">
    <property type="term" value="P:iron-sulfur cluster assembly"/>
    <property type="evidence" value="ECO:0007669"/>
    <property type="project" value="InterPro"/>
</dbReference>